<name>A0ABN7PQN0_TIMPD</name>
<dbReference type="Gene3D" id="3.40.50.300">
    <property type="entry name" value="P-loop containing nucleotide triphosphate hydrolases"/>
    <property type="match status" value="1"/>
</dbReference>
<proteinExistence type="predicted"/>
<organism evidence="1 2">
    <name type="scientific">Timema podura</name>
    <name type="common">Walking stick</name>
    <dbReference type="NCBI Taxonomy" id="61482"/>
    <lineage>
        <taxon>Eukaryota</taxon>
        <taxon>Metazoa</taxon>
        <taxon>Ecdysozoa</taxon>
        <taxon>Arthropoda</taxon>
        <taxon>Hexapoda</taxon>
        <taxon>Insecta</taxon>
        <taxon>Pterygota</taxon>
        <taxon>Neoptera</taxon>
        <taxon>Polyneoptera</taxon>
        <taxon>Phasmatodea</taxon>
        <taxon>Timematodea</taxon>
        <taxon>Timematoidea</taxon>
        <taxon>Timematidae</taxon>
        <taxon>Timema</taxon>
    </lineage>
</organism>
<dbReference type="InterPro" id="IPR027417">
    <property type="entry name" value="P-loop_NTPase"/>
</dbReference>
<accession>A0ABN7PQN0</accession>
<comment type="caution">
    <text evidence="1">The sequence shown here is derived from an EMBL/GenBank/DDBJ whole genome shotgun (WGS) entry which is preliminary data.</text>
</comment>
<protein>
    <submittedName>
        <fullName evidence="1">Uncharacterized protein</fullName>
    </submittedName>
</protein>
<dbReference type="EMBL" id="CAJPIN010077572">
    <property type="protein sequence ID" value="CAG2067897.1"/>
    <property type="molecule type" value="Genomic_DNA"/>
</dbReference>
<evidence type="ECO:0000313" key="1">
    <source>
        <dbReference type="EMBL" id="CAG2067897.1"/>
    </source>
</evidence>
<dbReference type="Proteomes" id="UP001153148">
    <property type="component" value="Unassembled WGS sequence"/>
</dbReference>
<gene>
    <name evidence="1" type="ORF">TPAB3V08_LOCUS14840</name>
</gene>
<keyword evidence="2" id="KW-1185">Reference proteome</keyword>
<sequence>MLFQLLLYINNFYSSITQFREFTDDTHEPVNDMVINMYKSKYEEPSIDEGFSAIVKINFVSEFKDPELEKLYRMYLLEK</sequence>
<evidence type="ECO:0000313" key="2">
    <source>
        <dbReference type="Proteomes" id="UP001153148"/>
    </source>
</evidence>
<reference evidence="1" key="1">
    <citation type="submission" date="2021-03" db="EMBL/GenBank/DDBJ databases">
        <authorList>
            <person name="Tran Van P."/>
        </authorList>
    </citation>
    <scope>NUCLEOTIDE SEQUENCE</scope>
</reference>